<dbReference type="Proteomes" id="UP001596045">
    <property type="component" value="Unassembled WGS sequence"/>
</dbReference>
<gene>
    <name evidence="5" type="primary">tssL</name>
    <name evidence="5" type="ORF">ACFPM8_00650</name>
</gene>
<feature type="compositionally biased region" description="Pro residues" evidence="2">
    <location>
        <begin position="15"/>
        <end position="25"/>
    </location>
</feature>
<evidence type="ECO:0000256" key="2">
    <source>
        <dbReference type="SAM" id="MobiDB-lite"/>
    </source>
</evidence>
<dbReference type="Gene3D" id="3.30.1330.60">
    <property type="entry name" value="OmpA-like domain"/>
    <property type="match status" value="1"/>
</dbReference>
<evidence type="ECO:0000313" key="5">
    <source>
        <dbReference type="EMBL" id="MFC5472457.1"/>
    </source>
</evidence>
<dbReference type="Pfam" id="PF09850">
    <property type="entry name" value="DotU"/>
    <property type="match status" value="1"/>
</dbReference>
<organism evidence="5 6">
    <name type="scientific">Paraherbaspirillum soli</name>
    <dbReference type="NCBI Taxonomy" id="631222"/>
    <lineage>
        <taxon>Bacteria</taxon>
        <taxon>Pseudomonadati</taxon>
        <taxon>Pseudomonadota</taxon>
        <taxon>Betaproteobacteria</taxon>
        <taxon>Burkholderiales</taxon>
        <taxon>Oxalobacteraceae</taxon>
        <taxon>Paraherbaspirillum</taxon>
    </lineage>
</organism>
<keyword evidence="3" id="KW-0812">Transmembrane</keyword>
<dbReference type="SUPFAM" id="SSF103088">
    <property type="entry name" value="OmpA-like"/>
    <property type="match status" value="1"/>
</dbReference>
<evidence type="ECO:0000259" key="4">
    <source>
        <dbReference type="PROSITE" id="PS51123"/>
    </source>
</evidence>
<dbReference type="CDD" id="cd07185">
    <property type="entry name" value="OmpA_C-like"/>
    <property type="match status" value="1"/>
</dbReference>
<dbReference type="PANTHER" id="PTHR38033">
    <property type="entry name" value="MEMBRANE PROTEIN-RELATED"/>
    <property type="match status" value="1"/>
</dbReference>
<feature type="transmembrane region" description="Helical" evidence="3">
    <location>
        <begin position="245"/>
        <end position="265"/>
    </location>
</feature>
<feature type="region of interest" description="Disordered" evidence="2">
    <location>
        <begin position="1"/>
        <end position="32"/>
    </location>
</feature>
<proteinExistence type="predicted"/>
<dbReference type="Gene3D" id="1.25.40.590">
    <property type="entry name" value="Type IV / VI secretion system, DotU"/>
    <property type="match status" value="1"/>
</dbReference>
<protein>
    <submittedName>
        <fullName evidence="5">Type VI secretion system protein TssL, long form</fullName>
    </submittedName>
</protein>
<dbReference type="NCBIfam" id="TIGR03350">
    <property type="entry name" value="type_VI_ompA"/>
    <property type="match status" value="1"/>
</dbReference>
<reference evidence="6" key="1">
    <citation type="journal article" date="2019" name="Int. J. Syst. Evol. Microbiol.">
        <title>The Global Catalogue of Microorganisms (GCM) 10K type strain sequencing project: providing services to taxonomists for standard genome sequencing and annotation.</title>
        <authorList>
            <consortium name="The Broad Institute Genomics Platform"/>
            <consortium name="The Broad Institute Genome Sequencing Center for Infectious Disease"/>
            <person name="Wu L."/>
            <person name="Ma J."/>
        </authorList>
    </citation>
    <scope>NUCLEOTIDE SEQUENCE [LARGE SCALE GENOMIC DNA]</scope>
    <source>
        <strain evidence="6">JCM 17066</strain>
    </source>
</reference>
<keyword evidence="1 3" id="KW-0472">Membrane</keyword>
<dbReference type="InterPro" id="IPR017732">
    <property type="entry name" value="T4/T6SS_DotU"/>
</dbReference>
<dbReference type="PANTHER" id="PTHR38033:SF1">
    <property type="entry name" value="DOTU FAMILY TYPE IV_VI SECRETION SYSTEM PROTEIN"/>
    <property type="match status" value="1"/>
</dbReference>
<evidence type="ECO:0000256" key="1">
    <source>
        <dbReference type="PROSITE-ProRule" id="PRU00473"/>
    </source>
</evidence>
<dbReference type="Pfam" id="PF00691">
    <property type="entry name" value="OmpA"/>
    <property type="match status" value="1"/>
</dbReference>
<dbReference type="InterPro" id="IPR006665">
    <property type="entry name" value="OmpA-like"/>
</dbReference>
<name>A0ABW0M595_9BURK</name>
<comment type="caution">
    <text evidence="5">The sequence shown here is derived from an EMBL/GenBank/DDBJ whole genome shotgun (WGS) entry which is preliminary data.</text>
</comment>
<feature type="domain" description="OmpA-like" evidence="4">
    <location>
        <begin position="317"/>
        <end position="435"/>
    </location>
</feature>
<keyword evidence="6" id="KW-1185">Reference proteome</keyword>
<dbReference type="NCBIfam" id="NF005999">
    <property type="entry name" value="PRK08126.1"/>
    <property type="match status" value="1"/>
</dbReference>
<dbReference type="EMBL" id="JBHSMT010000004">
    <property type="protein sequence ID" value="MFC5472457.1"/>
    <property type="molecule type" value="Genomic_DNA"/>
</dbReference>
<dbReference type="PROSITE" id="PS51123">
    <property type="entry name" value="OMPA_2"/>
    <property type="match status" value="1"/>
</dbReference>
<dbReference type="InterPro" id="IPR017733">
    <property type="entry name" value="OmpA-like_dom_proteobacteria"/>
</dbReference>
<keyword evidence="3" id="KW-1133">Transmembrane helix</keyword>
<accession>A0ABW0M595</accession>
<sequence>MNVPPEAQPHDSAAAPPPAALPEPTPDATAAPKPKVVLNIDSFDPPPDMQLRLVQVAAAANPLLEAAQPLLRALAEMPAQVKDLDEMNCLREMLVREIKAFQTLCDKADLSWKHMAAVRFCICTALDEAANRNNLGGGSAWAMKSLLIEIEGESDGGEKFFLLIGRMATDPQEYLDVLEVLYRILGLGFEGRYSVIEDGRRHLDQIRQRLLTLIGNARETVPPELSPHWRGEGAGRLPLLRSVPVWATASFFALILFGVFCWYQYQLLDMSNALQQRILAIAKEPVSVPAQPLPQVRLAILLKDEIARGLVTVAEDARRSVVTFKGDTMFVAGRSQVRPEIEPTLDKVAREVARVGGHVRIIGHTDSQPIRTAEFPNNQVLSEKRAAFVGQYLQSRGTPGNRIEALGRGDSLPVAGNATAAERARNRRVEIVVTQ</sequence>
<dbReference type="NCBIfam" id="NF038228">
    <property type="entry name" value="IcmH_DotU_IVB"/>
    <property type="match status" value="1"/>
</dbReference>
<evidence type="ECO:0000313" key="6">
    <source>
        <dbReference type="Proteomes" id="UP001596045"/>
    </source>
</evidence>
<dbReference type="InterPro" id="IPR038522">
    <property type="entry name" value="T4/T6SS_DotU_sf"/>
</dbReference>
<dbReference type="InterPro" id="IPR036737">
    <property type="entry name" value="OmpA-like_sf"/>
</dbReference>
<evidence type="ECO:0000256" key="3">
    <source>
        <dbReference type="SAM" id="Phobius"/>
    </source>
</evidence>
<dbReference type="NCBIfam" id="TIGR03349">
    <property type="entry name" value="IV_VI_DotU"/>
    <property type="match status" value="1"/>
</dbReference>